<comment type="caution">
    <text evidence="8">Lacks conserved residue(s) required for the propagation of feature annotation.</text>
</comment>
<dbReference type="SUPFAM" id="SSF103473">
    <property type="entry name" value="MFS general substrate transporter"/>
    <property type="match status" value="1"/>
</dbReference>
<feature type="transmembrane region" description="Helical" evidence="8">
    <location>
        <begin position="162"/>
        <end position="182"/>
    </location>
</feature>
<dbReference type="Pfam" id="PF07690">
    <property type="entry name" value="MFS_1"/>
    <property type="match status" value="1"/>
</dbReference>
<keyword evidence="11" id="KW-1185">Reference proteome</keyword>
<feature type="transmembrane region" description="Helical" evidence="8">
    <location>
        <begin position="203"/>
        <end position="229"/>
    </location>
</feature>
<feature type="transmembrane region" description="Helical" evidence="8">
    <location>
        <begin position="280"/>
        <end position="300"/>
    </location>
</feature>
<dbReference type="NCBIfam" id="TIGR00710">
    <property type="entry name" value="efflux_Bcr_CflA"/>
    <property type="match status" value="1"/>
</dbReference>
<feature type="transmembrane region" description="Helical" evidence="8">
    <location>
        <begin position="341"/>
        <end position="361"/>
    </location>
</feature>
<keyword evidence="7 8" id="KW-0472">Membrane</keyword>
<dbReference type="GO" id="GO:0015385">
    <property type="term" value="F:sodium:proton antiporter activity"/>
    <property type="evidence" value="ECO:0007669"/>
    <property type="project" value="TreeGrafter"/>
</dbReference>
<dbReference type="GO" id="GO:0042910">
    <property type="term" value="F:xenobiotic transmembrane transporter activity"/>
    <property type="evidence" value="ECO:0007669"/>
    <property type="project" value="InterPro"/>
</dbReference>
<feature type="transmembrane region" description="Helical" evidence="8">
    <location>
        <begin position="249"/>
        <end position="268"/>
    </location>
</feature>
<evidence type="ECO:0000256" key="6">
    <source>
        <dbReference type="ARBA" id="ARBA00022989"/>
    </source>
</evidence>
<keyword evidence="4" id="KW-1003">Cell membrane</keyword>
<feature type="transmembrane region" description="Helical" evidence="8">
    <location>
        <begin position="367"/>
        <end position="386"/>
    </location>
</feature>
<dbReference type="GO" id="GO:0005886">
    <property type="term" value="C:plasma membrane"/>
    <property type="evidence" value="ECO:0007669"/>
    <property type="project" value="UniProtKB-SubCell"/>
</dbReference>
<sequence>MTPFFRIALILGLLSAIGPFAIDMYLPALPSIGHDLGAPDNLVQMSLLAFFIPFAAFQLLYGPLADMYGRKAPLYIGIGLFAVASIGCALATNIEMLIAFRFLQGIGGAAGMVVPRAVVRDMHVGVQAARLMSLLMLVFSISPILAPLTGSAVIAFFGWRGVFWAVTIAAFIGLVLLSTQLAETRSREDRAGSSFRSAMAAYVYLLGDRTFMTLSLIGSFGISSFLVYLANSPFVLINHYGLTPTQYSFAFSVNAVSFFAVSQLTGRLGQRYGLVRVMRVAVTGFAASMVGLVAAMSLGFEQLPVLVAFLFVGFGFLGLVIPTTAVLALEEHGAIAGTASALMGTLQFTTGAIAMVLASLFANGTAVPMTVAIACAAVTAFLLAQLTMGRHASGVKAAAE</sequence>
<dbReference type="PANTHER" id="PTHR23502">
    <property type="entry name" value="MAJOR FACILITATOR SUPERFAMILY"/>
    <property type="match status" value="1"/>
</dbReference>
<proteinExistence type="inferred from homology"/>
<feature type="transmembrane region" description="Helical" evidence="8">
    <location>
        <begin position="74"/>
        <end position="92"/>
    </location>
</feature>
<evidence type="ECO:0000313" key="11">
    <source>
        <dbReference type="Proteomes" id="UP000249499"/>
    </source>
</evidence>
<evidence type="ECO:0000313" key="10">
    <source>
        <dbReference type="EMBL" id="WFR94697.1"/>
    </source>
</evidence>
<evidence type="ECO:0000256" key="8">
    <source>
        <dbReference type="RuleBase" id="RU365088"/>
    </source>
</evidence>
<evidence type="ECO:0000256" key="4">
    <source>
        <dbReference type="ARBA" id="ARBA00022475"/>
    </source>
</evidence>
<evidence type="ECO:0000256" key="3">
    <source>
        <dbReference type="ARBA" id="ARBA00022448"/>
    </source>
</evidence>
<accession>A0AAF1K8Y6</accession>
<protein>
    <recommendedName>
        <fullName evidence="8">Bcr/CflA family efflux transporter</fullName>
    </recommendedName>
</protein>
<feature type="domain" description="Major facilitator superfamily (MFS) profile" evidence="9">
    <location>
        <begin position="4"/>
        <end position="392"/>
    </location>
</feature>
<keyword evidence="3 8" id="KW-0813">Transport</keyword>
<gene>
    <name evidence="10" type="ORF">PR017_12810</name>
</gene>
<dbReference type="Gene3D" id="1.20.1720.10">
    <property type="entry name" value="Multidrug resistance protein D"/>
    <property type="match status" value="1"/>
</dbReference>
<dbReference type="AlphaFoldDB" id="A0AAF1K8Y6"/>
<evidence type="ECO:0000256" key="5">
    <source>
        <dbReference type="ARBA" id="ARBA00022692"/>
    </source>
</evidence>
<dbReference type="InterPro" id="IPR020846">
    <property type="entry name" value="MFS_dom"/>
</dbReference>
<keyword evidence="5 8" id="KW-0812">Transmembrane</keyword>
<keyword evidence="8" id="KW-0997">Cell inner membrane</keyword>
<evidence type="ECO:0000259" key="9">
    <source>
        <dbReference type="PROSITE" id="PS50850"/>
    </source>
</evidence>
<name>A0AAF1K8Y6_9HYPH</name>
<dbReference type="CDD" id="cd17320">
    <property type="entry name" value="MFS_MdfA_MDR_like"/>
    <property type="match status" value="1"/>
</dbReference>
<feature type="transmembrane region" description="Helical" evidence="8">
    <location>
        <begin position="306"/>
        <end position="329"/>
    </location>
</feature>
<reference evidence="10 11" key="1">
    <citation type="journal article" date="2018" name="Sci. Rep.">
        <title>Rhizobium tumorigenes sp. nov., a novel plant tumorigenic bacterium isolated from cane gall tumors on thornless blackberry.</title>
        <authorList>
            <person name="Kuzmanovi N."/>
            <person name="Smalla K."/>
            <person name="Gronow S."/>
            <person name="PuBawska J."/>
        </authorList>
    </citation>
    <scope>NUCLEOTIDE SEQUENCE [LARGE SCALE GENOMIC DNA]</scope>
    <source>
        <strain evidence="10 11">1078</strain>
    </source>
</reference>
<feature type="transmembrane region" description="Helical" evidence="8">
    <location>
        <begin position="131"/>
        <end position="156"/>
    </location>
</feature>
<dbReference type="PANTHER" id="PTHR23502:SF132">
    <property type="entry name" value="POLYAMINE TRANSPORTER 2-RELATED"/>
    <property type="match status" value="1"/>
</dbReference>
<dbReference type="GO" id="GO:1990961">
    <property type="term" value="P:xenobiotic detoxification by transmembrane export across the plasma membrane"/>
    <property type="evidence" value="ECO:0007669"/>
    <property type="project" value="InterPro"/>
</dbReference>
<dbReference type="EMBL" id="CP117255">
    <property type="protein sequence ID" value="WFR94697.1"/>
    <property type="molecule type" value="Genomic_DNA"/>
</dbReference>
<dbReference type="InterPro" id="IPR004812">
    <property type="entry name" value="Efflux_drug-R_Bcr/CmlA"/>
</dbReference>
<evidence type="ECO:0000256" key="7">
    <source>
        <dbReference type="ARBA" id="ARBA00023136"/>
    </source>
</evidence>
<evidence type="ECO:0000256" key="2">
    <source>
        <dbReference type="ARBA" id="ARBA00006236"/>
    </source>
</evidence>
<comment type="similarity">
    <text evidence="2 8">Belongs to the major facilitator superfamily. Bcr/CmlA family.</text>
</comment>
<feature type="transmembrane region" description="Helical" evidence="8">
    <location>
        <begin position="98"/>
        <end position="119"/>
    </location>
</feature>
<dbReference type="Proteomes" id="UP000249499">
    <property type="component" value="Chromosome"/>
</dbReference>
<evidence type="ECO:0000256" key="1">
    <source>
        <dbReference type="ARBA" id="ARBA00004651"/>
    </source>
</evidence>
<reference evidence="11" key="2">
    <citation type="journal article" date="2023" name="MicrobiologyOpen">
        <title>Genomics of the tumorigenes clade of the family Rhizobiaceae and description of Rhizobium rhododendri sp. nov.</title>
        <authorList>
            <person name="Kuzmanovic N."/>
            <person name="diCenzo G.C."/>
            <person name="Bunk B."/>
            <person name="Sproeer C."/>
            <person name="Fruehling A."/>
            <person name="Neumann-Schaal M."/>
            <person name="Overmann J."/>
            <person name="Smalla K."/>
        </authorList>
    </citation>
    <scope>NUCLEOTIDE SEQUENCE [LARGE SCALE GENOMIC DNA]</scope>
    <source>
        <strain evidence="11">1078</strain>
    </source>
</reference>
<dbReference type="RefSeq" id="WP_111218953.1">
    <property type="nucleotide sequence ID" value="NZ_CP117255.1"/>
</dbReference>
<dbReference type="PROSITE" id="PS50850">
    <property type="entry name" value="MFS"/>
    <property type="match status" value="1"/>
</dbReference>
<dbReference type="InterPro" id="IPR011701">
    <property type="entry name" value="MFS"/>
</dbReference>
<feature type="transmembrane region" description="Helical" evidence="8">
    <location>
        <begin position="45"/>
        <end position="62"/>
    </location>
</feature>
<dbReference type="KEGG" id="rtu:PR017_12810"/>
<organism evidence="10 11">
    <name type="scientific">Rhizobium tumorigenes</name>
    <dbReference type="NCBI Taxonomy" id="2041385"/>
    <lineage>
        <taxon>Bacteria</taxon>
        <taxon>Pseudomonadati</taxon>
        <taxon>Pseudomonadota</taxon>
        <taxon>Alphaproteobacteria</taxon>
        <taxon>Hyphomicrobiales</taxon>
        <taxon>Rhizobiaceae</taxon>
        <taxon>Rhizobium/Agrobacterium group</taxon>
        <taxon>Rhizobium</taxon>
    </lineage>
</organism>
<comment type="subcellular location">
    <subcellularLocation>
        <location evidence="8">Cell inner membrane</location>
        <topology evidence="8">Multi-pass membrane protein</topology>
    </subcellularLocation>
    <subcellularLocation>
        <location evidence="1">Cell membrane</location>
        <topology evidence="1">Multi-pass membrane protein</topology>
    </subcellularLocation>
</comment>
<keyword evidence="6 8" id="KW-1133">Transmembrane helix</keyword>
<dbReference type="InterPro" id="IPR036259">
    <property type="entry name" value="MFS_trans_sf"/>
</dbReference>